<dbReference type="SUPFAM" id="SSF56784">
    <property type="entry name" value="HAD-like"/>
    <property type="match status" value="1"/>
</dbReference>
<evidence type="ECO:0008006" key="3">
    <source>
        <dbReference type="Google" id="ProtNLM"/>
    </source>
</evidence>
<evidence type="ECO:0000313" key="1">
    <source>
        <dbReference type="EMBL" id="MEI4278509.1"/>
    </source>
</evidence>
<dbReference type="RefSeq" id="WP_225232174.1">
    <property type="nucleotide sequence ID" value="NZ_JBAPLV010000007.1"/>
</dbReference>
<dbReference type="EMBL" id="JBAPLV010000007">
    <property type="protein sequence ID" value="MEI4278509.1"/>
    <property type="molecule type" value="Genomic_DNA"/>
</dbReference>
<proteinExistence type="predicted"/>
<evidence type="ECO:0000313" key="2">
    <source>
        <dbReference type="Proteomes" id="UP001373496"/>
    </source>
</evidence>
<accession>A0ABU8E4E2</accession>
<organism evidence="1 2">
    <name type="scientific">Klenkia terrae</name>
    <dbReference type="NCBI Taxonomy" id="1052259"/>
    <lineage>
        <taxon>Bacteria</taxon>
        <taxon>Bacillati</taxon>
        <taxon>Actinomycetota</taxon>
        <taxon>Actinomycetes</taxon>
        <taxon>Geodermatophilales</taxon>
        <taxon>Geodermatophilaceae</taxon>
        <taxon>Klenkia</taxon>
    </lineage>
</organism>
<reference evidence="1 2" key="1">
    <citation type="submission" date="2024-03" db="EMBL/GenBank/DDBJ databases">
        <title>Draft genome sequence of Klenkia terrae.</title>
        <authorList>
            <person name="Duangmal K."/>
            <person name="Chantavorakit T."/>
        </authorList>
    </citation>
    <scope>NUCLEOTIDE SEQUENCE [LARGE SCALE GENOMIC DNA]</scope>
    <source>
        <strain evidence="1 2">JCM 17786</strain>
    </source>
</reference>
<gene>
    <name evidence="1" type="ORF">UXQ13_08530</name>
</gene>
<dbReference type="Proteomes" id="UP001373496">
    <property type="component" value="Unassembled WGS sequence"/>
</dbReference>
<protein>
    <recommendedName>
        <fullName evidence="3">HAD family hydrolase</fullName>
    </recommendedName>
</protein>
<sequence>MLIATDLDRTLVYSLAAAGEPRPGEPGWVVVEHLDGRAISHMSVLGAGRYEALARRWPVIPVTTRTPAQLARIRLPGPPARHAVAANGAVLLEDGEADPAWAESVAAALTNVAPLAEAQEALARACTGDPTARRHTVPGLFCYAVVDRPAFTDERLDALRAWGASAGWGVSLQGRKLYLVPVVLAKSAAVAEVARRTGATTVLAAGDSLLDTDLLEFAHLAVRPGHGELADRGWTRPHVTALTATGIRAGEEVLAWFSARAAEVTATGAG</sequence>
<keyword evidence="2" id="KW-1185">Reference proteome</keyword>
<dbReference type="InterPro" id="IPR023214">
    <property type="entry name" value="HAD_sf"/>
</dbReference>
<dbReference type="Gene3D" id="3.40.50.1000">
    <property type="entry name" value="HAD superfamily/HAD-like"/>
    <property type="match status" value="1"/>
</dbReference>
<name>A0ABU8E4E2_9ACTN</name>
<dbReference type="InterPro" id="IPR036412">
    <property type="entry name" value="HAD-like_sf"/>
</dbReference>
<comment type="caution">
    <text evidence="1">The sequence shown here is derived from an EMBL/GenBank/DDBJ whole genome shotgun (WGS) entry which is preliminary data.</text>
</comment>